<evidence type="ECO:0000259" key="3">
    <source>
        <dbReference type="PROSITE" id="PS51832"/>
    </source>
</evidence>
<feature type="transmembrane region" description="Helical" evidence="2">
    <location>
        <begin position="176"/>
        <end position="199"/>
    </location>
</feature>
<keyword evidence="2" id="KW-0472">Membrane</keyword>
<dbReference type="Gene3D" id="1.10.3210.10">
    <property type="entry name" value="Hypothetical protein af1432"/>
    <property type="match status" value="1"/>
</dbReference>
<dbReference type="PANTHER" id="PTHR45228">
    <property type="entry name" value="CYCLIC DI-GMP PHOSPHODIESTERASE TM_0186-RELATED"/>
    <property type="match status" value="1"/>
</dbReference>
<evidence type="ECO:0000256" key="1">
    <source>
        <dbReference type="SAM" id="Coils"/>
    </source>
</evidence>
<gene>
    <name evidence="4" type="ORF">MNBD_DELTA01-1169</name>
</gene>
<keyword evidence="2" id="KW-1133">Transmembrane helix</keyword>
<dbReference type="InterPro" id="IPR003607">
    <property type="entry name" value="HD/PDEase_dom"/>
</dbReference>
<feature type="coiled-coil region" evidence="1">
    <location>
        <begin position="251"/>
        <end position="278"/>
    </location>
</feature>
<dbReference type="SUPFAM" id="SSF109604">
    <property type="entry name" value="HD-domain/PDEase-like"/>
    <property type="match status" value="1"/>
</dbReference>
<organism evidence="4">
    <name type="scientific">hydrothermal vent metagenome</name>
    <dbReference type="NCBI Taxonomy" id="652676"/>
    <lineage>
        <taxon>unclassified sequences</taxon>
        <taxon>metagenomes</taxon>
        <taxon>ecological metagenomes</taxon>
    </lineage>
</organism>
<dbReference type="Pfam" id="PF13487">
    <property type="entry name" value="HD_5"/>
    <property type="match status" value="1"/>
</dbReference>
<reference evidence="4" key="1">
    <citation type="submission" date="2018-06" db="EMBL/GenBank/DDBJ databases">
        <authorList>
            <person name="Zhirakovskaya E."/>
        </authorList>
    </citation>
    <scope>NUCLEOTIDE SEQUENCE</scope>
</reference>
<keyword evidence="1" id="KW-0175">Coiled coil</keyword>
<evidence type="ECO:0000256" key="2">
    <source>
        <dbReference type="SAM" id="Phobius"/>
    </source>
</evidence>
<evidence type="ECO:0000313" key="4">
    <source>
        <dbReference type="EMBL" id="VAV85488.1"/>
    </source>
</evidence>
<dbReference type="PROSITE" id="PS51832">
    <property type="entry name" value="HD_GYP"/>
    <property type="match status" value="1"/>
</dbReference>
<dbReference type="EMBL" id="UOEA01000088">
    <property type="protein sequence ID" value="VAV85488.1"/>
    <property type="molecule type" value="Genomic_DNA"/>
</dbReference>
<keyword evidence="2" id="KW-0812">Transmembrane</keyword>
<name>A0A3B0RBY9_9ZZZZ</name>
<accession>A0A3B0RBY9</accession>
<protein>
    <submittedName>
        <fullName evidence="4">Response regulator</fullName>
    </submittedName>
</protein>
<feature type="domain" description="HD-GYP" evidence="3">
    <location>
        <begin position="272"/>
        <end position="469"/>
    </location>
</feature>
<dbReference type="AlphaFoldDB" id="A0A3B0RBY9"/>
<dbReference type="CDD" id="cd00077">
    <property type="entry name" value="HDc"/>
    <property type="match status" value="1"/>
</dbReference>
<dbReference type="SMART" id="SM00471">
    <property type="entry name" value="HDc"/>
    <property type="match status" value="1"/>
</dbReference>
<proteinExistence type="predicted"/>
<sequence length="470" mass="53478">MRKPSIKTITVKTLLTVILIAALVMMIIIGLSFRSLSNRLVEDKALAAAELIKAGLTSHMKAGIMDKREYFIQEIRTTRNIDKIEIIRSNEVNAQFGKGIALEQSIDKVSRKVFNSKKPLFILDEYKLKPKIHALVPYIASTKGRLNCLTCHNVSEGTVLGVVNIEMNVSEYRNTALVILTLILCTSAVLVVLIIINTFRTIQTYVKDPLESLVNKAEEAYEKNIPLDTEYFRSLEFQNVAKEINLFNSDIIKTQKMLKDKNLELELLNDEIEDTLKETVFTMGVIEEKRSKETNNHTRRVTGYCKLLAEKLGMPENEIELIGDAAPLHDIGKIGISDYILLKSEKLTTEEFEIMKNHTTMGYDMLKHSERRVLKAAAIIAFQHHEKWDGTGYPTNLRGEEIHIYGRIIALADVFDALSTARSYKAAWPIDEVVSEIKKERGKHFDPKLVDIFMDNIDDFVAIKNKFRTD</sequence>
<feature type="transmembrane region" description="Helical" evidence="2">
    <location>
        <begin position="12"/>
        <end position="33"/>
    </location>
</feature>
<dbReference type="PANTHER" id="PTHR45228:SF9">
    <property type="entry name" value="3'3'-CGAMP-SPECIFIC PHOSPHODIESTERASE 2"/>
    <property type="match status" value="1"/>
</dbReference>
<dbReference type="InterPro" id="IPR037522">
    <property type="entry name" value="HD_GYP_dom"/>
</dbReference>
<dbReference type="Gene3D" id="3.30.450.290">
    <property type="match status" value="1"/>
</dbReference>
<dbReference type="InterPro" id="IPR052020">
    <property type="entry name" value="Cyclic_di-GMP/3'3'-cGAMP_PDE"/>
</dbReference>